<dbReference type="EMBL" id="JBHTJA010000169">
    <property type="protein sequence ID" value="MFD0905813.1"/>
    <property type="molecule type" value="Genomic_DNA"/>
</dbReference>
<evidence type="ECO:0008006" key="3">
    <source>
        <dbReference type="Google" id="ProtNLM"/>
    </source>
</evidence>
<sequence length="1113" mass="118089">MSPTAPVREPAEERAGDLLARVEPLAYPERMRALALHARRLAGTPALSALLDELSAGGRYERRTALHMAMAARDLPFIERALAGADPALRRAALRAVRTLPVADGAAAAVLDDAPADLRRAFYRTLRHGDRTALADRLLPDVRARWGEREAAALLPACSGEAAARWLPDLDHAVTAWRALAERHPGPFLALARERAAGRGWLRRRTAAVAALARHDPAGLLELLEREDVRENVRHRLPKAVARRLFAVDTVRAARLAVAAGGPRGGLFSRDEHLRFLPGRELPAALPGDAHGLAGKLALVAPGRRGPLFDAIVERRGGPFPGLQAYPLLPLLPPDRAAAEARRMLDWHGSVWHSARRRLDDPDIPLKLTAHLPYDEASGPLREAALTGDPKRRGLARALLIGAAARTGDGTVLLGVVGGLADRARNERDPLRRALIEALASVPVALLGGALAGPLDGLAAAAVESRDSSRPTRRALRDLADRALAHAPGLRPWAYGVYDRLVARCGTEQLEDRDHALGLVLPRGAEHELLDVLRPRLRAARERRDPALAIEVARSLGRRAFPLEEIQDDLRAAALDRTGDLAAEAAAVWLADPARRAGRAAELVAADPAAVEVPEVWRVVASRRTDLLGRVVLGERTSRVRRQDPGRWTPAQVERVRAALNGVAGDDAPPADTRVAAAASLGRLPGTLGDLAAWAGGADAVLAEAAMEAMAGTDRPAEALGLLLGLARGGGSPYAVAAAAGCCAAVAPSALGPVLAGTLAGPGAKVTARKQAARLLERLRPPGAADALLGAWRDPRLHRDVRAAVAAALRRFPDDPRAFTALEDAAGPYASEPLLRTLFQALPEEYAPAARPRYAALVRRLLAASDGPGVRFRGTRAFQVWARHYEGGFADLLAAVGDPANPAGDAELPVLEALVSAGAVRDEVLGVLEGLLPAAGARGPARRRLLSLVRVLGARRGPGRDAPVEAGPARRAAALLAPHPLYLRQVVELTFAFPPLADPGRASADELAEALGSLAGLLRDRPAAALELDWRFRSLVGHRNGRRTPVPPPRLLPAVRGLVAQGHLVAHLLAMRAAGAAGDAAGWPDGWRAVLDDLRRSPHVDVRVQAIDVDPDR</sequence>
<dbReference type="RefSeq" id="WP_378307100.1">
    <property type="nucleotide sequence ID" value="NZ_JBHTJA010000169.1"/>
</dbReference>
<accession>A0ABW3EZH6</accession>
<proteinExistence type="predicted"/>
<dbReference type="SUPFAM" id="SSF48371">
    <property type="entry name" value="ARM repeat"/>
    <property type="match status" value="1"/>
</dbReference>
<organism evidence="1 2">
    <name type="scientific">Actinomadura sediminis</name>
    <dbReference type="NCBI Taxonomy" id="1038904"/>
    <lineage>
        <taxon>Bacteria</taxon>
        <taxon>Bacillati</taxon>
        <taxon>Actinomycetota</taxon>
        <taxon>Actinomycetes</taxon>
        <taxon>Streptosporangiales</taxon>
        <taxon>Thermomonosporaceae</taxon>
        <taxon>Actinomadura</taxon>
    </lineage>
</organism>
<dbReference type="Proteomes" id="UP001596972">
    <property type="component" value="Unassembled WGS sequence"/>
</dbReference>
<gene>
    <name evidence="1" type="ORF">ACFQ11_35940</name>
</gene>
<evidence type="ECO:0000313" key="2">
    <source>
        <dbReference type="Proteomes" id="UP001596972"/>
    </source>
</evidence>
<reference evidence="2" key="1">
    <citation type="journal article" date="2019" name="Int. J. Syst. Evol. Microbiol.">
        <title>The Global Catalogue of Microorganisms (GCM) 10K type strain sequencing project: providing services to taxonomists for standard genome sequencing and annotation.</title>
        <authorList>
            <consortium name="The Broad Institute Genomics Platform"/>
            <consortium name="The Broad Institute Genome Sequencing Center for Infectious Disease"/>
            <person name="Wu L."/>
            <person name="Ma J."/>
        </authorList>
    </citation>
    <scope>NUCLEOTIDE SEQUENCE [LARGE SCALE GENOMIC DNA]</scope>
    <source>
        <strain evidence="2">JCM 31202</strain>
    </source>
</reference>
<dbReference type="InterPro" id="IPR016024">
    <property type="entry name" value="ARM-type_fold"/>
</dbReference>
<name>A0ABW3EZH6_9ACTN</name>
<keyword evidence="2" id="KW-1185">Reference proteome</keyword>
<protein>
    <recommendedName>
        <fullName evidence="3">HEAT repeat domain-containing protein</fullName>
    </recommendedName>
</protein>
<comment type="caution">
    <text evidence="1">The sequence shown here is derived from an EMBL/GenBank/DDBJ whole genome shotgun (WGS) entry which is preliminary data.</text>
</comment>
<evidence type="ECO:0000313" key="1">
    <source>
        <dbReference type="EMBL" id="MFD0905813.1"/>
    </source>
</evidence>